<gene>
    <name evidence="11" type="primary">glgA_1</name>
    <name evidence="8" type="synonym">glgA</name>
    <name evidence="11" type="ORF">Mal64_13840</name>
</gene>
<evidence type="ECO:0000256" key="8">
    <source>
        <dbReference type="HAMAP-Rule" id="MF_00484"/>
    </source>
</evidence>
<dbReference type="CDD" id="cd03791">
    <property type="entry name" value="GT5_Glycogen_synthase_DULL1-like"/>
    <property type="match status" value="1"/>
</dbReference>
<dbReference type="OrthoDB" id="9808590at2"/>
<dbReference type="PANTHER" id="PTHR45825">
    <property type="entry name" value="GRANULE-BOUND STARCH SYNTHASE 1, CHLOROPLASTIC/AMYLOPLASTIC"/>
    <property type="match status" value="1"/>
</dbReference>
<proteinExistence type="inferred from homology"/>
<organism evidence="11 12">
    <name type="scientific">Pseudobythopirellula maris</name>
    <dbReference type="NCBI Taxonomy" id="2527991"/>
    <lineage>
        <taxon>Bacteria</taxon>
        <taxon>Pseudomonadati</taxon>
        <taxon>Planctomycetota</taxon>
        <taxon>Planctomycetia</taxon>
        <taxon>Pirellulales</taxon>
        <taxon>Lacipirellulaceae</taxon>
        <taxon>Pseudobythopirellula</taxon>
    </lineage>
</organism>
<comment type="caution">
    <text evidence="11">The sequence shown here is derived from an EMBL/GenBank/DDBJ whole genome shotgun (WGS) entry which is preliminary data.</text>
</comment>
<evidence type="ECO:0000313" key="11">
    <source>
        <dbReference type="EMBL" id="TWT90985.1"/>
    </source>
</evidence>
<dbReference type="NCBIfam" id="TIGR02095">
    <property type="entry name" value="glgA"/>
    <property type="match status" value="1"/>
</dbReference>
<evidence type="ECO:0000313" key="12">
    <source>
        <dbReference type="Proteomes" id="UP000315440"/>
    </source>
</evidence>
<dbReference type="SUPFAM" id="SSF53756">
    <property type="entry name" value="UDP-Glycosyltransferase/glycogen phosphorylase"/>
    <property type="match status" value="1"/>
</dbReference>
<dbReference type="Proteomes" id="UP000315440">
    <property type="component" value="Unassembled WGS sequence"/>
</dbReference>
<dbReference type="NCBIfam" id="NF001899">
    <property type="entry name" value="PRK00654.1-2"/>
    <property type="match status" value="1"/>
</dbReference>
<sequence>MNILFATTEAVPFCKTGGLGDVCGALPIALAQLGMNPTVILPGFRHALESGQPINPTGVRFEVPIGNRMVAGEYLESRLPGSDVPVYLIEQHHYFNRDELYRNNDEDYRDNCERFVFFNRAVLDAVERLDLKPDVLHCHDWQTGMLPAYLKTVYAEDPTYDNIATLLTIHNMAYQGSFWHWDMELTGLGWQHFNWEQLEFYGQLNFLKSGLVFADTLSTVSPRYAQEIQSPPMSCGLEGVLSHRSNELFGVLNGADYSVWSPEHDPHIAQQYTVDNYKEGKAVCKRALQEEMGLPLNPDTPLLASVGRLADQKGFDMIAEILPRWAEQVDAQWVLLGSGDRHYHDLLERLAAQYPERIAVRLGFSNELAHRIEAGADMFLMPSRYEPCGLNQLYSLKYGAVPIVRETGGLADTITNATERSIADHSANGYSFADASAYALSMTVDRACRAYHVPELWEQLVTTGMRQDWSWGRSAQRYVELYEQTRARARQTTLA</sequence>
<reference evidence="11 12" key="1">
    <citation type="submission" date="2019-02" db="EMBL/GenBank/DDBJ databases">
        <title>Deep-cultivation of Planctomycetes and their phenomic and genomic characterization uncovers novel biology.</title>
        <authorList>
            <person name="Wiegand S."/>
            <person name="Jogler M."/>
            <person name="Boedeker C."/>
            <person name="Pinto D."/>
            <person name="Vollmers J."/>
            <person name="Rivas-Marin E."/>
            <person name="Kohn T."/>
            <person name="Peeters S.H."/>
            <person name="Heuer A."/>
            <person name="Rast P."/>
            <person name="Oberbeckmann S."/>
            <person name="Bunk B."/>
            <person name="Jeske O."/>
            <person name="Meyerdierks A."/>
            <person name="Storesund J.E."/>
            <person name="Kallscheuer N."/>
            <person name="Luecker S."/>
            <person name="Lage O.M."/>
            <person name="Pohl T."/>
            <person name="Merkel B.J."/>
            <person name="Hornburger P."/>
            <person name="Mueller R.-W."/>
            <person name="Bruemmer F."/>
            <person name="Labrenz M."/>
            <person name="Spormann A.M."/>
            <person name="Op Den Camp H."/>
            <person name="Overmann J."/>
            <person name="Amann R."/>
            <person name="Jetten M.S.M."/>
            <person name="Mascher T."/>
            <person name="Medema M.H."/>
            <person name="Devos D.P."/>
            <person name="Kaster A.-K."/>
            <person name="Ovreas L."/>
            <person name="Rohde M."/>
            <person name="Galperin M.Y."/>
            <person name="Jogler C."/>
        </authorList>
    </citation>
    <scope>NUCLEOTIDE SEQUENCE [LARGE SCALE GENOMIC DNA]</scope>
    <source>
        <strain evidence="11 12">Mal64</strain>
    </source>
</reference>
<accession>A0A5C5ZV39</accession>
<comment type="similarity">
    <text evidence="4 8">Belongs to the glycosyltransferase 1 family. Bacterial/plant glycogen synthase subfamily.</text>
</comment>
<evidence type="ECO:0000256" key="4">
    <source>
        <dbReference type="ARBA" id="ARBA00010281"/>
    </source>
</evidence>
<dbReference type="GO" id="GO:0009011">
    <property type="term" value="F:alpha-1,4-glucan glucosyltransferase (ADP-glucose donor) activity"/>
    <property type="evidence" value="ECO:0007669"/>
    <property type="project" value="UniProtKB-UniRule"/>
</dbReference>
<dbReference type="HAMAP" id="MF_00484">
    <property type="entry name" value="Glycogen_synth"/>
    <property type="match status" value="1"/>
</dbReference>
<keyword evidence="5 8" id="KW-0328">Glycosyltransferase</keyword>
<feature type="domain" description="Glycosyl transferase family 1" evidence="9">
    <location>
        <begin position="295"/>
        <end position="442"/>
    </location>
</feature>
<dbReference type="InterPro" id="IPR001296">
    <property type="entry name" value="Glyco_trans_1"/>
</dbReference>
<evidence type="ECO:0000256" key="6">
    <source>
        <dbReference type="ARBA" id="ARBA00022679"/>
    </source>
</evidence>
<evidence type="ECO:0000259" key="9">
    <source>
        <dbReference type="Pfam" id="PF00534"/>
    </source>
</evidence>
<feature type="domain" description="Starch synthase catalytic" evidence="10">
    <location>
        <begin position="2"/>
        <end position="242"/>
    </location>
</feature>
<dbReference type="EC" id="2.4.1.21" evidence="8"/>
<comment type="catalytic activity">
    <reaction evidence="1 8">
        <text>[(1-&gt;4)-alpha-D-glucosyl](n) + ADP-alpha-D-glucose = [(1-&gt;4)-alpha-D-glucosyl](n+1) + ADP + H(+)</text>
        <dbReference type="Rhea" id="RHEA:18189"/>
        <dbReference type="Rhea" id="RHEA-COMP:9584"/>
        <dbReference type="Rhea" id="RHEA-COMP:9587"/>
        <dbReference type="ChEBI" id="CHEBI:15378"/>
        <dbReference type="ChEBI" id="CHEBI:15444"/>
        <dbReference type="ChEBI" id="CHEBI:57498"/>
        <dbReference type="ChEBI" id="CHEBI:456216"/>
        <dbReference type="EC" id="2.4.1.21"/>
    </reaction>
</comment>
<dbReference type="InterPro" id="IPR011835">
    <property type="entry name" value="GS/SS"/>
</dbReference>
<evidence type="ECO:0000256" key="3">
    <source>
        <dbReference type="ARBA" id="ARBA00004964"/>
    </source>
</evidence>
<name>A0A5C5ZV39_9BACT</name>
<feature type="binding site" evidence="8">
    <location>
        <position position="15"/>
    </location>
    <ligand>
        <name>ADP-alpha-D-glucose</name>
        <dbReference type="ChEBI" id="CHEBI:57498"/>
    </ligand>
</feature>
<dbReference type="GO" id="GO:0004373">
    <property type="term" value="F:alpha-1,4-glucan glucosyltransferase (UDP-glucose donor) activity"/>
    <property type="evidence" value="ECO:0007669"/>
    <property type="project" value="InterPro"/>
</dbReference>
<evidence type="ECO:0000259" key="10">
    <source>
        <dbReference type="Pfam" id="PF08323"/>
    </source>
</evidence>
<dbReference type="EMBL" id="SJPQ01000001">
    <property type="protein sequence ID" value="TWT90985.1"/>
    <property type="molecule type" value="Genomic_DNA"/>
</dbReference>
<evidence type="ECO:0000256" key="5">
    <source>
        <dbReference type="ARBA" id="ARBA00022676"/>
    </source>
</evidence>
<evidence type="ECO:0000256" key="1">
    <source>
        <dbReference type="ARBA" id="ARBA00001478"/>
    </source>
</evidence>
<dbReference type="Pfam" id="PF08323">
    <property type="entry name" value="Glyco_transf_5"/>
    <property type="match status" value="1"/>
</dbReference>
<comment type="function">
    <text evidence="2 8">Synthesizes alpha-1,4-glucan chains using ADP-glucose.</text>
</comment>
<dbReference type="UniPathway" id="UPA00164"/>
<comment type="pathway">
    <text evidence="3 8">Glycan biosynthesis; glycogen biosynthesis.</text>
</comment>
<keyword evidence="7 8" id="KW-0320">Glycogen biosynthesis</keyword>
<dbReference type="Gene3D" id="3.40.50.2000">
    <property type="entry name" value="Glycogen Phosphorylase B"/>
    <property type="match status" value="2"/>
</dbReference>
<dbReference type="GO" id="GO:0005978">
    <property type="term" value="P:glycogen biosynthetic process"/>
    <property type="evidence" value="ECO:0007669"/>
    <property type="project" value="UniProtKB-UniRule"/>
</dbReference>
<dbReference type="RefSeq" id="WP_146398330.1">
    <property type="nucleotide sequence ID" value="NZ_SJPQ01000001.1"/>
</dbReference>
<dbReference type="AlphaFoldDB" id="A0A5C5ZV39"/>
<keyword evidence="12" id="KW-1185">Reference proteome</keyword>
<evidence type="ECO:0000256" key="2">
    <source>
        <dbReference type="ARBA" id="ARBA00002764"/>
    </source>
</evidence>
<dbReference type="InterPro" id="IPR013534">
    <property type="entry name" value="Starch_synth_cat_dom"/>
</dbReference>
<protein>
    <recommendedName>
        <fullName evidence="8">Glycogen synthase</fullName>
        <ecNumber evidence="8">2.4.1.21</ecNumber>
    </recommendedName>
    <alternativeName>
        <fullName evidence="8">Starch [bacterial glycogen] synthase</fullName>
    </alternativeName>
</protein>
<dbReference type="PANTHER" id="PTHR45825:SF11">
    <property type="entry name" value="ALPHA AMYLASE DOMAIN-CONTAINING PROTEIN"/>
    <property type="match status" value="1"/>
</dbReference>
<evidence type="ECO:0000256" key="7">
    <source>
        <dbReference type="ARBA" id="ARBA00023056"/>
    </source>
</evidence>
<keyword evidence="6 8" id="KW-0808">Transferase</keyword>
<dbReference type="Pfam" id="PF00534">
    <property type="entry name" value="Glycos_transf_1"/>
    <property type="match status" value="1"/>
</dbReference>